<evidence type="ECO:0000313" key="2">
    <source>
        <dbReference type="Proteomes" id="UP000011083"/>
    </source>
</evidence>
<dbReference type="Proteomes" id="UP000011083">
    <property type="component" value="Unassembled WGS sequence"/>
</dbReference>
<reference evidence="1 2" key="1">
    <citation type="journal article" date="2013" name="Genome Biol.">
        <title>Genome of Acanthamoeba castellanii highlights extensive lateral gene transfer and early evolution of tyrosine kinase signaling.</title>
        <authorList>
            <person name="Clarke M."/>
            <person name="Lohan A.J."/>
            <person name="Liu B."/>
            <person name="Lagkouvardos I."/>
            <person name="Roy S."/>
            <person name="Zafar N."/>
            <person name="Bertelli C."/>
            <person name="Schilde C."/>
            <person name="Kianianmomeni A."/>
            <person name="Burglin T.R."/>
            <person name="Frech C."/>
            <person name="Turcotte B."/>
            <person name="Kopec K.O."/>
            <person name="Synnott J.M."/>
            <person name="Choo C."/>
            <person name="Paponov I."/>
            <person name="Finkler A."/>
            <person name="Soon Heng Tan C."/>
            <person name="Hutchins A.P."/>
            <person name="Weinmeier T."/>
            <person name="Rattei T."/>
            <person name="Chu J.S."/>
            <person name="Gimenez G."/>
            <person name="Irimia M."/>
            <person name="Rigden D.J."/>
            <person name="Fitzpatrick D.A."/>
            <person name="Lorenzo-Morales J."/>
            <person name="Bateman A."/>
            <person name="Chiu C.H."/>
            <person name="Tang P."/>
            <person name="Hegemann P."/>
            <person name="Fromm H."/>
            <person name="Raoult D."/>
            <person name="Greub G."/>
            <person name="Miranda-Saavedra D."/>
            <person name="Chen N."/>
            <person name="Nash P."/>
            <person name="Ginger M.L."/>
            <person name="Horn M."/>
            <person name="Schaap P."/>
            <person name="Caler L."/>
            <person name="Loftus B."/>
        </authorList>
    </citation>
    <scope>NUCLEOTIDE SEQUENCE [LARGE SCALE GENOMIC DNA]</scope>
    <source>
        <strain evidence="1 2">Neff</strain>
    </source>
</reference>
<dbReference type="KEGG" id="acan:ACA1_264300"/>
<keyword evidence="2" id="KW-1185">Reference proteome</keyword>
<protein>
    <submittedName>
        <fullName evidence="1">Uncharacterized protein</fullName>
    </submittedName>
</protein>
<dbReference type="EMBL" id="KB007933">
    <property type="protein sequence ID" value="ELR19259.1"/>
    <property type="molecule type" value="Genomic_DNA"/>
</dbReference>
<proteinExistence type="predicted"/>
<dbReference type="AlphaFoldDB" id="L8H180"/>
<evidence type="ECO:0000313" key="1">
    <source>
        <dbReference type="EMBL" id="ELR19259.1"/>
    </source>
</evidence>
<gene>
    <name evidence="1" type="ORF">ACA1_264300</name>
</gene>
<dbReference type="GeneID" id="14920033"/>
<organism evidence="1 2">
    <name type="scientific">Acanthamoeba castellanii (strain ATCC 30010 / Neff)</name>
    <dbReference type="NCBI Taxonomy" id="1257118"/>
    <lineage>
        <taxon>Eukaryota</taxon>
        <taxon>Amoebozoa</taxon>
        <taxon>Discosea</taxon>
        <taxon>Longamoebia</taxon>
        <taxon>Centramoebida</taxon>
        <taxon>Acanthamoebidae</taxon>
        <taxon>Acanthamoeba</taxon>
    </lineage>
</organism>
<accession>L8H180</accession>
<name>L8H180_ACACF</name>
<sequence length="144" mass="16726">MLALLERFFSEGQLTTLGLVLLVIEVFHAYAHANVLLRLQAPTLEQLKARRYYFVFDMATPLMAYCLHESWGPFVLVHALAHTYYVWAWNSGYYAVRIRDWSVREYRGPRLTVDFALTCFDIAVHLLTAHALFRTFLTPAMPLL</sequence>
<dbReference type="VEuPathDB" id="AmoebaDB:ACA1_264300"/>
<dbReference type="RefSeq" id="XP_004341344.1">
    <property type="nucleotide sequence ID" value="XM_004341296.1"/>
</dbReference>